<proteinExistence type="predicted"/>
<keyword evidence="1" id="KW-1185">Reference proteome</keyword>
<name>A0A6J0PKH5_ELAGV</name>
<sequence>MVKRLLSSCVYLASSTLSVLENLEHVTSSTTCLAIFESDQEGNDLGEEKKGSFAILVLKNSFFHHQNSSMVFEGDSKGGIDNGNLKDWICEEDNLGEEKNGTDYPKI</sequence>
<dbReference type="AlphaFoldDB" id="A0A6J0PKH5"/>
<evidence type="ECO:0000313" key="2">
    <source>
        <dbReference type="RefSeq" id="XP_019706379.1"/>
    </source>
</evidence>
<dbReference type="Proteomes" id="UP000504607">
    <property type="component" value="Chromosome 1"/>
</dbReference>
<organism evidence="1 2">
    <name type="scientific">Elaeis guineensis var. tenera</name>
    <name type="common">Oil palm</name>
    <dbReference type="NCBI Taxonomy" id="51953"/>
    <lineage>
        <taxon>Eukaryota</taxon>
        <taxon>Viridiplantae</taxon>
        <taxon>Streptophyta</taxon>
        <taxon>Embryophyta</taxon>
        <taxon>Tracheophyta</taxon>
        <taxon>Spermatophyta</taxon>
        <taxon>Magnoliopsida</taxon>
        <taxon>Liliopsida</taxon>
        <taxon>Arecaceae</taxon>
        <taxon>Arecoideae</taxon>
        <taxon>Cocoseae</taxon>
        <taxon>Elaeidinae</taxon>
        <taxon>Elaeis</taxon>
    </lineage>
</organism>
<gene>
    <name evidence="2" type="primary">LOC109505902</name>
</gene>
<protein>
    <submittedName>
        <fullName evidence="2">Uncharacterized protein LOC109505902 isoform X1</fullName>
    </submittedName>
</protein>
<reference evidence="2" key="1">
    <citation type="submission" date="2025-08" db="UniProtKB">
        <authorList>
            <consortium name="RefSeq"/>
        </authorList>
    </citation>
    <scope>IDENTIFICATION</scope>
</reference>
<evidence type="ECO:0000313" key="1">
    <source>
        <dbReference type="Proteomes" id="UP000504607"/>
    </source>
</evidence>
<accession>A0A6J0PKH5</accession>
<dbReference type="RefSeq" id="XP_019706379.1">
    <property type="nucleotide sequence ID" value="XM_019850820.2"/>
</dbReference>
<dbReference type="InParanoid" id="A0A6J0PKH5"/>